<keyword evidence="1" id="KW-1133">Transmembrane helix</keyword>
<sequence>MKRSIYSKLLLVFIIFMIVYGIYFVGKPRNMSESFISGDCPNTMIKDGDKILIYNPKHPKVPGVNPIQLESLEDYEEYVAWQRANKINCPILHLEKVFDTQGKEKYQVRDKFSIDSDSCDGGVNHTIPDVKQTPDLGKIIDASLDSPPYNSNQMPGYDPLDQDVGRKNVIDAYTFNYYATK</sequence>
<organism evidence="2">
    <name type="scientific">viral metagenome</name>
    <dbReference type="NCBI Taxonomy" id="1070528"/>
    <lineage>
        <taxon>unclassified sequences</taxon>
        <taxon>metagenomes</taxon>
        <taxon>organismal metagenomes</taxon>
    </lineage>
</organism>
<protein>
    <submittedName>
        <fullName evidence="2">Uncharacterized protein</fullName>
    </submittedName>
</protein>
<evidence type="ECO:0000313" key="2">
    <source>
        <dbReference type="EMBL" id="QHT10381.1"/>
    </source>
</evidence>
<keyword evidence="1" id="KW-0472">Membrane</keyword>
<proteinExistence type="predicted"/>
<keyword evidence="1" id="KW-0812">Transmembrane</keyword>
<evidence type="ECO:0000256" key="1">
    <source>
        <dbReference type="SAM" id="Phobius"/>
    </source>
</evidence>
<feature type="transmembrane region" description="Helical" evidence="1">
    <location>
        <begin position="6"/>
        <end position="26"/>
    </location>
</feature>
<dbReference type="AlphaFoldDB" id="A0A6C0D1F0"/>
<name>A0A6C0D1F0_9ZZZZ</name>
<accession>A0A6C0D1F0</accession>
<dbReference type="EMBL" id="MN739520">
    <property type="protein sequence ID" value="QHT10381.1"/>
    <property type="molecule type" value="Genomic_DNA"/>
</dbReference>
<reference evidence="2" key="1">
    <citation type="journal article" date="2020" name="Nature">
        <title>Giant virus diversity and host interactions through global metagenomics.</title>
        <authorList>
            <person name="Schulz F."/>
            <person name="Roux S."/>
            <person name="Paez-Espino D."/>
            <person name="Jungbluth S."/>
            <person name="Walsh D.A."/>
            <person name="Denef V.J."/>
            <person name="McMahon K.D."/>
            <person name="Konstantinidis K.T."/>
            <person name="Eloe-Fadrosh E.A."/>
            <person name="Kyrpides N.C."/>
            <person name="Woyke T."/>
        </authorList>
    </citation>
    <scope>NUCLEOTIDE SEQUENCE</scope>
    <source>
        <strain evidence="2">GVMAG-M-3300023174-107</strain>
    </source>
</reference>